<dbReference type="eggNOG" id="KOG3656">
    <property type="taxonomic scope" value="Eukaryota"/>
</dbReference>
<dbReference type="PROSITE" id="PS50262">
    <property type="entry name" value="G_PROTEIN_RECEP_F1_2"/>
    <property type="match status" value="1"/>
</dbReference>
<keyword evidence="18" id="KW-1185">Reference proteome</keyword>
<dbReference type="GO" id="GO:0004930">
    <property type="term" value="F:G protein-coupled receptor activity"/>
    <property type="evidence" value="ECO:0007669"/>
    <property type="project" value="UniProtKB-KW"/>
</dbReference>
<dbReference type="EMBL" id="AFYH01067291">
    <property type="status" value="NOT_ANNOTATED_CDS"/>
    <property type="molecule type" value="Genomic_DNA"/>
</dbReference>
<evidence type="ECO:0000256" key="12">
    <source>
        <dbReference type="ARBA" id="ARBA00037161"/>
    </source>
</evidence>
<comment type="similarity">
    <text evidence="14">Belongs to the G-protein coupled receptor 1 family.</text>
</comment>
<evidence type="ECO:0000256" key="15">
    <source>
        <dbReference type="SAM" id="Phobius"/>
    </source>
</evidence>
<evidence type="ECO:0000256" key="9">
    <source>
        <dbReference type="ARBA" id="ARBA00023180"/>
    </source>
</evidence>
<evidence type="ECO:0000256" key="11">
    <source>
        <dbReference type="ARBA" id="ARBA00025736"/>
    </source>
</evidence>
<keyword evidence="8 14" id="KW-0675">Receptor</keyword>
<proteinExistence type="inferred from homology"/>
<evidence type="ECO:0000256" key="13">
    <source>
        <dbReference type="ARBA" id="ARBA00039587"/>
    </source>
</evidence>
<reference evidence="18" key="1">
    <citation type="submission" date="2011-08" db="EMBL/GenBank/DDBJ databases">
        <title>The draft genome of Latimeria chalumnae.</title>
        <authorList>
            <person name="Di Palma F."/>
            <person name="Alfoldi J."/>
            <person name="Johnson J."/>
            <person name="Berlin A."/>
            <person name="Gnerre S."/>
            <person name="Jaffe D."/>
            <person name="MacCallum I."/>
            <person name="Young S."/>
            <person name="Walker B.J."/>
            <person name="Lander E."/>
            <person name="Lindblad-Toh K."/>
        </authorList>
    </citation>
    <scope>NUCLEOTIDE SEQUENCE [LARGE SCALE GENOMIC DNA]</scope>
    <source>
        <strain evidence="18">Wild caught</strain>
    </source>
</reference>
<evidence type="ECO:0000256" key="10">
    <source>
        <dbReference type="ARBA" id="ARBA00023224"/>
    </source>
</evidence>
<dbReference type="AlphaFoldDB" id="H3AZ17"/>
<dbReference type="OMA" id="MHRSINT"/>
<dbReference type="PROSITE" id="PS00237">
    <property type="entry name" value="G_PROTEIN_RECEP_F1_1"/>
    <property type="match status" value="1"/>
</dbReference>
<dbReference type="GO" id="GO:0004875">
    <property type="term" value="F:complement receptor activity"/>
    <property type="evidence" value="ECO:0007669"/>
    <property type="project" value="TreeGrafter"/>
</dbReference>
<evidence type="ECO:0000256" key="14">
    <source>
        <dbReference type="RuleBase" id="RU000688"/>
    </source>
</evidence>
<accession>H3AZ17</accession>
<dbReference type="Gene3D" id="1.20.1070.10">
    <property type="entry name" value="Rhodopsin 7-helix transmembrane proteins"/>
    <property type="match status" value="1"/>
</dbReference>
<sequence length="348" mass="39221">YRAHMEQHNSTPVTTEISQAGNIAISIYYSITFLIGILGNGTIIWITGFKMQKNVNSIWFLNLTAAYFVCTAILPFFAAFVAMNYHWPFGTFLCKLLNTMLSFSMFTSVWLLVAISVDRCMLVLYPVWSHNYQTIRMACTVSGGIWVLAFIVASPHLGFRKTHLSSSGQIHCYNSYMESTGWNGTGIQNSNRNIHLTMFVIRLLLGFVIPFLTITISYAAIAITISLNHLFRSSKPFKVIAMAIVSFFVCWAPYHVLSCMLLFHDAAAPNTVQHFFVLLSSGLLCVNCCLTPLFYIIMAESYKGIFRKSLFTLFEGAFKDETSKINSQSKENIGLSHSQVREDVYNVP</sequence>
<keyword evidence="3 14" id="KW-0812">Transmembrane</keyword>
<dbReference type="InParanoid" id="H3AZ17"/>
<dbReference type="GO" id="GO:0006954">
    <property type="term" value="P:inflammatory response"/>
    <property type="evidence" value="ECO:0007669"/>
    <property type="project" value="TreeGrafter"/>
</dbReference>
<keyword evidence="9" id="KW-0325">Glycoprotein</keyword>
<dbReference type="Proteomes" id="UP000008672">
    <property type="component" value="Unassembled WGS sequence"/>
</dbReference>
<comment type="function">
    <text evidence="12">Orphan receptor; could be a chemoattractant receptor.</text>
</comment>
<feature type="transmembrane region" description="Helical" evidence="15">
    <location>
        <begin position="137"/>
        <end position="157"/>
    </location>
</feature>
<dbReference type="Ensembl" id="ENSLACT00000014992.1">
    <property type="protein sequence ID" value="ENSLACP00000014888.1"/>
    <property type="gene ID" value="ENSLACG00000013103.1"/>
</dbReference>
<evidence type="ECO:0000256" key="6">
    <source>
        <dbReference type="ARBA" id="ARBA00023136"/>
    </source>
</evidence>
<dbReference type="GO" id="GO:0007200">
    <property type="term" value="P:phospholipase C-activating G protein-coupled receptor signaling pathway"/>
    <property type="evidence" value="ECO:0007669"/>
    <property type="project" value="TreeGrafter"/>
</dbReference>
<dbReference type="InterPro" id="IPR000276">
    <property type="entry name" value="GPCR_Rhodpsn"/>
</dbReference>
<dbReference type="SUPFAM" id="SSF81321">
    <property type="entry name" value="Family A G protein-coupled receptor-like"/>
    <property type="match status" value="1"/>
</dbReference>
<evidence type="ECO:0000256" key="4">
    <source>
        <dbReference type="ARBA" id="ARBA00022989"/>
    </source>
</evidence>
<dbReference type="PANTHER" id="PTHR24225">
    <property type="entry name" value="CHEMOTACTIC RECEPTOR"/>
    <property type="match status" value="1"/>
</dbReference>
<evidence type="ECO:0000313" key="17">
    <source>
        <dbReference type="Ensembl" id="ENSLACP00000014888.1"/>
    </source>
</evidence>
<comment type="subcellular location">
    <subcellularLocation>
        <location evidence="1">Cell membrane</location>
        <topology evidence="1">Multi-pass membrane protein</topology>
    </subcellularLocation>
</comment>
<comment type="similarity">
    <text evidence="11">Belongs to the chemokine-like receptor (CMKLR) family.</text>
</comment>
<feature type="transmembrane region" description="Helical" evidence="15">
    <location>
        <begin position="239"/>
        <end position="263"/>
    </location>
</feature>
<evidence type="ECO:0000256" key="5">
    <source>
        <dbReference type="ARBA" id="ARBA00023040"/>
    </source>
</evidence>
<evidence type="ECO:0000313" key="18">
    <source>
        <dbReference type="Proteomes" id="UP000008672"/>
    </source>
</evidence>
<evidence type="ECO:0000256" key="3">
    <source>
        <dbReference type="ARBA" id="ARBA00022692"/>
    </source>
</evidence>
<reference evidence="17" key="3">
    <citation type="submission" date="2025-09" db="UniProtKB">
        <authorList>
            <consortium name="Ensembl"/>
        </authorList>
    </citation>
    <scope>IDENTIFICATION</scope>
</reference>
<feature type="transmembrane region" description="Helical" evidence="15">
    <location>
        <begin position="199"/>
        <end position="227"/>
    </location>
</feature>
<dbReference type="PRINTS" id="PR00237">
    <property type="entry name" value="GPCRRHODOPSN"/>
</dbReference>
<dbReference type="PANTHER" id="PTHR24225:SF5">
    <property type="entry name" value="G-PROTEIN COUPLED RECEPTOR 33-RELATED"/>
    <property type="match status" value="1"/>
</dbReference>
<dbReference type="FunFam" id="1.20.1070.10:FF:000034">
    <property type="entry name" value="G-protein coupled receptor 1"/>
    <property type="match status" value="1"/>
</dbReference>
<feature type="transmembrane region" description="Helical" evidence="15">
    <location>
        <begin position="103"/>
        <end position="125"/>
    </location>
</feature>
<organism evidence="17 18">
    <name type="scientific">Latimeria chalumnae</name>
    <name type="common">Coelacanth</name>
    <dbReference type="NCBI Taxonomy" id="7897"/>
    <lineage>
        <taxon>Eukaryota</taxon>
        <taxon>Metazoa</taxon>
        <taxon>Chordata</taxon>
        <taxon>Craniata</taxon>
        <taxon>Vertebrata</taxon>
        <taxon>Euteleostomi</taxon>
        <taxon>Coelacanthiformes</taxon>
        <taxon>Coelacanthidae</taxon>
        <taxon>Latimeria</taxon>
    </lineage>
</organism>
<dbReference type="HOGENOM" id="CLU_009579_8_0_1"/>
<keyword evidence="10 14" id="KW-0807">Transducer</keyword>
<dbReference type="Pfam" id="PF00001">
    <property type="entry name" value="7tm_1"/>
    <property type="match status" value="1"/>
</dbReference>
<keyword evidence="7" id="KW-1015">Disulfide bond</keyword>
<feature type="transmembrane region" description="Helical" evidence="15">
    <location>
        <begin position="275"/>
        <end position="298"/>
    </location>
</feature>
<evidence type="ECO:0000256" key="7">
    <source>
        <dbReference type="ARBA" id="ARBA00023157"/>
    </source>
</evidence>
<protein>
    <recommendedName>
        <fullName evidence="13">Probable G-protein coupled receptor 33</fullName>
    </recommendedName>
</protein>
<feature type="transmembrane region" description="Helical" evidence="15">
    <location>
        <begin position="58"/>
        <end position="83"/>
    </location>
</feature>
<dbReference type="InterPro" id="IPR000826">
    <property type="entry name" value="Formyl_rcpt-rel"/>
</dbReference>
<dbReference type="GeneTree" id="ENSGT01140000282544"/>
<dbReference type="InterPro" id="IPR017452">
    <property type="entry name" value="GPCR_Rhodpsn_7TM"/>
</dbReference>
<dbReference type="GO" id="GO:0005886">
    <property type="term" value="C:plasma membrane"/>
    <property type="evidence" value="ECO:0007669"/>
    <property type="project" value="UniProtKB-SubCell"/>
</dbReference>
<evidence type="ECO:0000256" key="1">
    <source>
        <dbReference type="ARBA" id="ARBA00004651"/>
    </source>
</evidence>
<keyword evidence="5 14" id="KW-0297">G-protein coupled receptor</keyword>
<evidence type="ECO:0000256" key="2">
    <source>
        <dbReference type="ARBA" id="ARBA00022475"/>
    </source>
</evidence>
<dbReference type="PRINTS" id="PR00526">
    <property type="entry name" value="FMETLEUPHER"/>
</dbReference>
<reference evidence="17" key="2">
    <citation type="submission" date="2025-08" db="UniProtKB">
        <authorList>
            <consortium name="Ensembl"/>
        </authorList>
    </citation>
    <scope>IDENTIFICATION</scope>
</reference>
<name>H3AZ17_LATCH</name>
<dbReference type="STRING" id="7897.ENSLACP00000014888"/>
<keyword evidence="4 15" id="KW-1133">Transmembrane helix</keyword>
<evidence type="ECO:0000259" key="16">
    <source>
        <dbReference type="PROSITE" id="PS50262"/>
    </source>
</evidence>
<keyword evidence="2" id="KW-1003">Cell membrane</keyword>
<feature type="transmembrane region" description="Helical" evidence="15">
    <location>
        <begin position="27"/>
        <end position="46"/>
    </location>
</feature>
<keyword evidence="6 15" id="KW-0472">Membrane</keyword>
<gene>
    <name evidence="17" type="primary">LOC102362666</name>
</gene>
<dbReference type="GO" id="GO:0007204">
    <property type="term" value="P:positive regulation of cytosolic calcium ion concentration"/>
    <property type="evidence" value="ECO:0007669"/>
    <property type="project" value="TreeGrafter"/>
</dbReference>
<evidence type="ECO:0000256" key="8">
    <source>
        <dbReference type="ARBA" id="ARBA00023170"/>
    </source>
</evidence>
<feature type="domain" description="G-protein coupled receptors family 1 profile" evidence="16">
    <location>
        <begin position="39"/>
        <end position="295"/>
    </location>
</feature>